<evidence type="ECO:0000256" key="2">
    <source>
        <dbReference type="ARBA" id="ARBA00004749"/>
    </source>
</evidence>
<comment type="pathway">
    <text evidence="2 8">Cofactor biosynthesis; ubiquinone biosynthesis.</text>
</comment>
<accession>A0ABY0H783</accession>
<dbReference type="InterPro" id="IPR012762">
    <property type="entry name" value="Ubiq_biosynth_COQ9"/>
</dbReference>
<keyword evidence="5" id="KW-0809">Transit peptide</keyword>
<protein>
    <recommendedName>
        <fullName evidence="8">Ubiquinone biosynthesis protein</fullName>
    </recommendedName>
</protein>
<reference evidence="11 12" key="1">
    <citation type="submission" date="2018-06" db="EMBL/GenBank/DDBJ databases">
        <title>Complete Genomes of Monosporascus.</title>
        <authorList>
            <person name="Robinson A.J."/>
            <person name="Natvig D.O."/>
        </authorList>
    </citation>
    <scope>NUCLEOTIDE SEQUENCE [LARGE SCALE GENOMIC DNA]</scope>
    <source>
        <strain evidence="11 12">CBS 609.92</strain>
    </source>
</reference>
<evidence type="ECO:0000259" key="10">
    <source>
        <dbReference type="Pfam" id="PF08511"/>
    </source>
</evidence>
<evidence type="ECO:0000256" key="7">
    <source>
        <dbReference type="ARBA" id="ARBA00023128"/>
    </source>
</evidence>
<comment type="caution">
    <text evidence="11">The sequence shown here is derived from an EMBL/GenBank/DDBJ whole genome shotgun (WGS) entry which is preliminary data.</text>
</comment>
<comment type="function">
    <text evidence="8">Membrane-associated protein that warps the membrane surface to access and bind aromatic isoprenes with high specificity, including ubiquinone (CoQ) isoprene intermediates and presents them directly to Coq7, therefore facilitating the Coq7-mediated hydroxylase step. Participates in the biosynthesis of coenzyme Q, also named ubiquinone, an essential lipid-soluble electron transporter for aerobic cellular respiration.</text>
</comment>
<evidence type="ECO:0000256" key="4">
    <source>
        <dbReference type="ARBA" id="ARBA00022688"/>
    </source>
</evidence>
<dbReference type="PANTHER" id="PTHR21427">
    <property type="entry name" value="UBIQUINONE BIOSYNTHESIS PROTEIN COQ9, MITOCHONDRIAL"/>
    <property type="match status" value="1"/>
</dbReference>
<sequence>MAPSRAFFARSAPLRRAPRNLATIFCNKTAAAPRPYHSHDHPPPPGVFNAAENAILSAAYAHVSEHGFTQRALSHGARDAGYPDISTNLLPEGPFSLIRYHLVTQREALAPKSKEIFNINPATPPASHNGDAASATHWKVGDKVERLAWERLLGNRDVNHRWQEPPKPHSLSGAMSVSIGSDSLAVPSPHGTQHATPHHTPTRPCLRSLAHRCPRHAQALAVMAQPSRVAASLHELALLADEIWYLSGDIAVDPSWYAKRGALSAVYASSELFMTNDRSPGYGETRAFLRRRLDETNAVGAALGGAAQWVGFTASAALNVLRSKGARI</sequence>
<evidence type="ECO:0000256" key="9">
    <source>
        <dbReference type="SAM" id="MobiDB-lite"/>
    </source>
</evidence>
<dbReference type="Pfam" id="PF08511">
    <property type="entry name" value="COQ9"/>
    <property type="match status" value="1"/>
</dbReference>
<feature type="domain" description="COQ9 C-terminal" evidence="10">
    <location>
        <begin position="230"/>
        <end position="299"/>
    </location>
</feature>
<organism evidence="11 12">
    <name type="scientific">Monosporascus cannonballus</name>
    <dbReference type="NCBI Taxonomy" id="155416"/>
    <lineage>
        <taxon>Eukaryota</taxon>
        <taxon>Fungi</taxon>
        <taxon>Dikarya</taxon>
        <taxon>Ascomycota</taxon>
        <taxon>Pezizomycotina</taxon>
        <taxon>Sordariomycetes</taxon>
        <taxon>Xylariomycetidae</taxon>
        <taxon>Xylariales</taxon>
        <taxon>Xylariales incertae sedis</taxon>
        <taxon>Monosporascus</taxon>
    </lineage>
</organism>
<keyword evidence="6 8" id="KW-0446">Lipid-binding</keyword>
<comment type="similarity">
    <text evidence="3 8">Belongs to the COQ9 family.</text>
</comment>
<evidence type="ECO:0000256" key="6">
    <source>
        <dbReference type="ARBA" id="ARBA00023121"/>
    </source>
</evidence>
<name>A0ABY0H783_9PEZI</name>
<evidence type="ECO:0000256" key="1">
    <source>
        <dbReference type="ARBA" id="ARBA00004173"/>
    </source>
</evidence>
<comment type="subcellular location">
    <subcellularLocation>
        <location evidence="1 8">Mitochondrion</location>
    </subcellularLocation>
</comment>
<dbReference type="PANTHER" id="PTHR21427:SF19">
    <property type="entry name" value="UBIQUINONE BIOSYNTHESIS PROTEIN COQ9, MITOCHONDRIAL"/>
    <property type="match status" value="1"/>
</dbReference>
<dbReference type="Gene3D" id="1.10.357.10">
    <property type="entry name" value="Tetracycline Repressor, domain 2"/>
    <property type="match status" value="1"/>
</dbReference>
<dbReference type="InterPro" id="IPR013718">
    <property type="entry name" value="COQ9_C"/>
</dbReference>
<dbReference type="EMBL" id="QJNS01000111">
    <property type="protein sequence ID" value="RYO86697.1"/>
    <property type="molecule type" value="Genomic_DNA"/>
</dbReference>
<evidence type="ECO:0000256" key="8">
    <source>
        <dbReference type="RuleBase" id="RU366063"/>
    </source>
</evidence>
<evidence type="ECO:0000256" key="3">
    <source>
        <dbReference type="ARBA" id="ARBA00010766"/>
    </source>
</evidence>
<proteinExistence type="inferred from homology"/>
<evidence type="ECO:0000256" key="5">
    <source>
        <dbReference type="ARBA" id="ARBA00022946"/>
    </source>
</evidence>
<feature type="region of interest" description="Disordered" evidence="9">
    <location>
        <begin position="182"/>
        <end position="205"/>
    </location>
</feature>
<gene>
    <name evidence="11" type="ORF">DL762_004620</name>
</gene>
<keyword evidence="7 8" id="KW-0496">Mitochondrion</keyword>
<dbReference type="NCBIfam" id="TIGR02396">
    <property type="entry name" value="diverge_rpsU"/>
    <property type="match status" value="1"/>
</dbReference>
<evidence type="ECO:0000313" key="11">
    <source>
        <dbReference type="EMBL" id="RYO86697.1"/>
    </source>
</evidence>
<keyword evidence="12" id="KW-1185">Reference proteome</keyword>
<evidence type="ECO:0000313" key="12">
    <source>
        <dbReference type="Proteomes" id="UP000294003"/>
    </source>
</evidence>
<dbReference type="Proteomes" id="UP000294003">
    <property type="component" value="Unassembled WGS sequence"/>
</dbReference>
<keyword evidence="4 8" id="KW-0831">Ubiquinone biosynthesis</keyword>